<comment type="similarity">
    <text evidence="2">Belongs to the glycosyl hydrolase 10 (cellulase F) family.</text>
</comment>
<dbReference type="Gene3D" id="3.20.20.80">
    <property type="entry name" value="Glycosidases"/>
    <property type="match status" value="1"/>
</dbReference>
<evidence type="ECO:0000256" key="10">
    <source>
        <dbReference type="SAM" id="SignalP"/>
    </source>
</evidence>
<evidence type="ECO:0000256" key="8">
    <source>
        <dbReference type="ARBA" id="ARBA00023295"/>
    </source>
</evidence>
<keyword evidence="5 10" id="KW-0732">Signal</keyword>
<feature type="domain" description="GH10" evidence="11">
    <location>
        <begin position="108"/>
        <end position="444"/>
    </location>
</feature>
<dbReference type="OrthoDB" id="9809277at2"/>
<dbReference type="PROSITE" id="PS51318">
    <property type="entry name" value="TAT"/>
    <property type="match status" value="1"/>
</dbReference>
<dbReference type="Pfam" id="PF00331">
    <property type="entry name" value="Glyco_hydro_10"/>
    <property type="match status" value="1"/>
</dbReference>
<feature type="signal peptide" evidence="10">
    <location>
        <begin position="1"/>
        <end position="30"/>
    </location>
</feature>
<dbReference type="SMART" id="SM00633">
    <property type="entry name" value="Glyco_10"/>
    <property type="match status" value="1"/>
</dbReference>
<reference evidence="12 13" key="1">
    <citation type="journal article" date="2014" name="Int. J. Syst. Evol. Microbiol.">
        <title>Phaeodactylibacter xiamenensis gen. nov., sp. nov., a member of the family Saprospiraceae isolated from the marine alga Phaeodactylum tricornutum.</title>
        <authorList>
            <person name="Chen Z.Jr."/>
            <person name="Lei X."/>
            <person name="Lai Q."/>
            <person name="Li Y."/>
            <person name="Zhang B."/>
            <person name="Zhang J."/>
            <person name="Zhang H."/>
            <person name="Yang L."/>
            <person name="Zheng W."/>
            <person name="Tian Y."/>
            <person name="Yu Z."/>
            <person name="Xu H.Jr."/>
            <person name="Zheng T."/>
        </authorList>
    </citation>
    <scope>NUCLEOTIDE SEQUENCE [LARGE SCALE GENOMIC DNA]</scope>
    <source>
        <strain evidence="12 13">KD52</strain>
    </source>
</reference>
<keyword evidence="6" id="KW-0378">Hydrolase</keyword>
<dbReference type="InterPro" id="IPR044846">
    <property type="entry name" value="GH10"/>
</dbReference>
<dbReference type="EMBL" id="JPOS01000081">
    <property type="protein sequence ID" value="KGE86248.1"/>
    <property type="molecule type" value="Genomic_DNA"/>
</dbReference>
<sequence length="506" mass="57966">MPLNRRSFVRRLSRIGLGAATLGAPLPAMASNHREEYGPAFFQHPSKSALVRARTNIDQIRKRPVTLTFLDRWGQPLPNREVDIVQLQHQFLFGDNNWGMSNMFRAGQSQETRLEYYRKRFKDVFNSLNTTVYWTERPRTYGTKTMDFQGDLKLESFEESVNWANANGLTAKGHPLFWSIPKAVPDWAKKYDYETFMKFVEVRVRNLTARYDGKVKLWDAVNEALWEPAPKNLPNRTWPYTESMDNLVDYISKVIRWGREESPGAKFVINDYGIGVVNKPGLVDQNGEGVTTQRQRKRYLELVERLQNAGYPPNTLGLQSHTGWLNPSEQTELYDQMAAAGLPLSITEFWAHTKSLMPGGQEEKILSSEEWRSLGETKTQENLTEEEAESLRDQYVMDYLTVAFGHPAVESFYFWGFMGMAVSFQPGSGSGHTLKPLYEKVRQRIHEDWTTRTTATTDEKGQVTFRGFCGSYLAQLESQPAQTKIGHPFAVDEAAPDTRLVFKTVL</sequence>
<dbReference type="STRING" id="1524460.IX84_22785"/>
<dbReference type="SUPFAM" id="SSF51445">
    <property type="entry name" value="(Trans)glycosidases"/>
    <property type="match status" value="1"/>
</dbReference>
<evidence type="ECO:0000256" key="2">
    <source>
        <dbReference type="ARBA" id="ARBA00007495"/>
    </source>
</evidence>
<evidence type="ECO:0000256" key="4">
    <source>
        <dbReference type="ARBA" id="ARBA00022651"/>
    </source>
</evidence>
<dbReference type="PROSITE" id="PS51760">
    <property type="entry name" value="GH10_2"/>
    <property type="match status" value="1"/>
</dbReference>
<comment type="catalytic activity">
    <reaction evidence="1">
        <text>Endohydrolysis of (1-&gt;4)-beta-D-xylosidic linkages in xylans.</text>
        <dbReference type="EC" id="3.2.1.8"/>
    </reaction>
</comment>
<evidence type="ECO:0000256" key="3">
    <source>
        <dbReference type="ARBA" id="ARBA00012590"/>
    </source>
</evidence>
<evidence type="ECO:0000256" key="9">
    <source>
        <dbReference type="ARBA" id="ARBA00023326"/>
    </source>
</evidence>
<evidence type="ECO:0000313" key="13">
    <source>
        <dbReference type="Proteomes" id="UP000029736"/>
    </source>
</evidence>
<dbReference type="InterPro" id="IPR001000">
    <property type="entry name" value="GH10_dom"/>
</dbReference>
<dbReference type="EC" id="3.2.1.8" evidence="3"/>
<evidence type="ECO:0000259" key="11">
    <source>
        <dbReference type="PROSITE" id="PS51760"/>
    </source>
</evidence>
<keyword evidence="8" id="KW-0326">Glycosidase</keyword>
<proteinExistence type="inferred from homology"/>
<keyword evidence="13" id="KW-1185">Reference proteome</keyword>
<evidence type="ECO:0000256" key="1">
    <source>
        <dbReference type="ARBA" id="ARBA00000681"/>
    </source>
</evidence>
<organism evidence="12 13">
    <name type="scientific">Phaeodactylibacter xiamenensis</name>
    <dbReference type="NCBI Taxonomy" id="1524460"/>
    <lineage>
        <taxon>Bacteria</taxon>
        <taxon>Pseudomonadati</taxon>
        <taxon>Bacteroidota</taxon>
        <taxon>Saprospiria</taxon>
        <taxon>Saprospirales</taxon>
        <taxon>Haliscomenobacteraceae</taxon>
        <taxon>Phaeodactylibacter</taxon>
    </lineage>
</organism>
<dbReference type="AlphaFoldDB" id="A0A098S366"/>
<keyword evidence="9" id="KW-0624">Polysaccharide degradation</keyword>
<keyword evidence="7" id="KW-0119">Carbohydrate metabolism</keyword>
<dbReference type="PANTHER" id="PTHR31490">
    <property type="entry name" value="GLYCOSYL HYDROLASE"/>
    <property type="match status" value="1"/>
</dbReference>
<comment type="caution">
    <text evidence="12">The sequence shown here is derived from an EMBL/GenBank/DDBJ whole genome shotgun (WGS) entry which is preliminary data.</text>
</comment>
<protein>
    <recommendedName>
        <fullName evidence="3">endo-1,4-beta-xylanase</fullName>
        <ecNumber evidence="3">3.2.1.8</ecNumber>
    </recommendedName>
</protein>
<dbReference type="InterPro" id="IPR017853">
    <property type="entry name" value="GH"/>
</dbReference>
<dbReference type="GO" id="GO:0031176">
    <property type="term" value="F:endo-1,4-beta-xylanase activity"/>
    <property type="evidence" value="ECO:0007669"/>
    <property type="project" value="UniProtKB-EC"/>
</dbReference>
<dbReference type="InterPro" id="IPR006311">
    <property type="entry name" value="TAT_signal"/>
</dbReference>
<feature type="chain" id="PRO_5001939802" description="endo-1,4-beta-xylanase" evidence="10">
    <location>
        <begin position="31"/>
        <end position="506"/>
    </location>
</feature>
<evidence type="ECO:0000313" key="12">
    <source>
        <dbReference type="EMBL" id="KGE86248.1"/>
    </source>
</evidence>
<dbReference type="GO" id="GO:0045493">
    <property type="term" value="P:xylan catabolic process"/>
    <property type="evidence" value="ECO:0007669"/>
    <property type="project" value="UniProtKB-KW"/>
</dbReference>
<evidence type="ECO:0000256" key="5">
    <source>
        <dbReference type="ARBA" id="ARBA00022729"/>
    </source>
</evidence>
<keyword evidence="4" id="KW-0858">Xylan degradation</keyword>
<accession>A0A098S366</accession>
<evidence type="ECO:0000256" key="7">
    <source>
        <dbReference type="ARBA" id="ARBA00023277"/>
    </source>
</evidence>
<dbReference type="Proteomes" id="UP000029736">
    <property type="component" value="Unassembled WGS sequence"/>
</dbReference>
<name>A0A098S366_9BACT</name>
<evidence type="ECO:0000256" key="6">
    <source>
        <dbReference type="ARBA" id="ARBA00022801"/>
    </source>
</evidence>
<dbReference type="RefSeq" id="WP_044225771.1">
    <property type="nucleotide sequence ID" value="NZ_JBKAGJ010000013.1"/>
</dbReference>
<gene>
    <name evidence="12" type="ORF">IX84_22785</name>
</gene>
<dbReference type="PANTHER" id="PTHR31490:SF88">
    <property type="entry name" value="BETA-XYLANASE"/>
    <property type="match status" value="1"/>
</dbReference>